<feature type="transmembrane region" description="Helical" evidence="2">
    <location>
        <begin position="363"/>
        <end position="387"/>
    </location>
</feature>
<feature type="transmembrane region" description="Helical" evidence="2">
    <location>
        <begin position="450"/>
        <end position="472"/>
    </location>
</feature>
<reference evidence="4" key="1">
    <citation type="submission" date="2013-04" db="EMBL/GenBank/DDBJ databases">
        <title>The Genome Sequence of Fonticula alba ATCC 38817.</title>
        <authorList>
            <consortium name="The Broad Institute Genomics Platform"/>
            <person name="Russ C."/>
            <person name="Cuomo C."/>
            <person name="Burger G."/>
            <person name="Gray M.W."/>
            <person name="Holland P.W.H."/>
            <person name="King N."/>
            <person name="Lang F.B.F."/>
            <person name="Roger A.J."/>
            <person name="Ruiz-Trillo I."/>
            <person name="Brown M."/>
            <person name="Walker B."/>
            <person name="Young S."/>
            <person name="Zeng Q."/>
            <person name="Gargeya S."/>
            <person name="Fitzgerald M."/>
            <person name="Haas B."/>
            <person name="Abouelleil A."/>
            <person name="Allen A.W."/>
            <person name="Alvarado L."/>
            <person name="Arachchi H.M."/>
            <person name="Berlin A.M."/>
            <person name="Chapman S.B."/>
            <person name="Gainer-Dewar J."/>
            <person name="Goldberg J."/>
            <person name="Griggs A."/>
            <person name="Gujja S."/>
            <person name="Hansen M."/>
            <person name="Howarth C."/>
            <person name="Imamovic A."/>
            <person name="Ireland A."/>
            <person name="Larimer J."/>
            <person name="McCowan C."/>
            <person name="Murphy C."/>
            <person name="Pearson M."/>
            <person name="Poon T.W."/>
            <person name="Priest M."/>
            <person name="Roberts A."/>
            <person name="Saif S."/>
            <person name="Shea T."/>
            <person name="Sisk P."/>
            <person name="Sykes S."/>
            <person name="Wortman J."/>
            <person name="Nusbaum C."/>
            <person name="Birren B."/>
        </authorList>
    </citation>
    <scope>NUCLEOTIDE SEQUENCE [LARGE SCALE GENOMIC DNA]</scope>
    <source>
        <strain evidence="4">ATCC 38817</strain>
    </source>
</reference>
<feature type="region of interest" description="Disordered" evidence="1">
    <location>
        <begin position="575"/>
        <end position="595"/>
    </location>
</feature>
<dbReference type="Proteomes" id="UP000030693">
    <property type="component" value="Unassembled WGS sequence"/>
</dbReference>
<keyword evidence="5" id="KW-1185">Reference proteome</keyword>
<feature type="transmembrane region" description="Helical" evidence="2">
    <location>
        <begin position="181"/>
        <end position="210"/>
    </location>
</feature>
<organism evidence="4">
    <name type="scientific">Fonticula alba</name>
    <name type="common">Slime mold</name>
    <dbReference type="NCBI Taxonomy" id="691883"/>
    <lineage>
        <taxon>Eukaryota</taxon>
        <taxon>Rotosphaerida</taxon>
        <taxon>Fonticulaceae</taxon>
        <taxon>Fonticula</taxon>
    </lineage>
</organism>
<feature type="compositionally biased region" description="Basic residues" evidence="1">
    <location>
        <begin position="864"/>
        <end position="875"/>
    </location>
</feature>
<feature type="region of interest" description="Disordered" evidence="1">
    <location>
        <begin position="799"/>
        <end position="827"/>
    </location>
</feature>
<feature type="region of interest" description="Disordered" evidence="1">
    <location>
        <begin position="721"/>
        <end position="778"/>
    </location>
</feature>
<name>A0A058Z1B9_FONAL</name>
<accession>A0A058Z1B9</accession>
<evidence type="ECO:0000256" key="2">
    <source>
        <dbReference type="SAM" id="Phobius"/>
    </source>
</evidence>
<feature type="compositionally biased region" description="Gly residues" evidence="1">
    <location>
        <begin position="575"/>
        <end position="587"/>
    </location>
</feature>
<dbReference type="GO" id="GO:0007186">
    <property type="term" value="P:G protein-coupled receptor signaling pathway"/>
    <property type="evidence" value="ECO:0007669"/>
    <property type="project" value="InterPro"/>
</dbReference>
<evidence type="ECO:0000313" key="5">
    <source>
        <dbReference type="Proteomes" id="UP000030693"/>
    </source>
</evidence>
<feature type="domain" description="GPR180/TMEM145 transmembrane" evidence="3">
    <location>
        <begin position="404"/>
        <end position="493"/>
    </location>
</feature>
<gene>
    <name evidence="4" type="ORF">H696_05648</name>
</gene>
<evidence type="ECO:0000256" key="1">
    <source>
        <dbReference type="SAM" id="MobiDB-lite"/>
    </source>
</evidence>
<dbReference type="InterPro" id="IPR019336">
    <property type="entry name" value="GPR180/TMEM145_TM"/>
</dbReference>
<keyword evidence="2" id="KW-1133">Transmembrane helix</keyword>
<dbReference type="PANTHER" id="PTHR23252:SF24">
    <property type="entry name" value="TRANSMEMBRANE PROTEIN 145"/>
    <property type="match status" value="1"/>
</dbReference>
<dbReference type="InterPro" id="IPR047831">
    <property type="entry name" value="GPR180/TMEM145"/>
</dbReference>
<dbReference type="AlphaFoldDB" id="A0A058Z1B9"/>
<sequence length="918" mass="95937">MPAWTALEYNVSAPLKTGLYFLARFAFDADSETIYGNGRYYVSFASSKGNQIFLVYRNETRWHQARDPSDTRLDCHGRVQLADEIFHINDPARPGALDAPTAAGGLALDPALAAGDLRLDDQPHGSWANFTLNRSVLVTGQPRGTFLCAPPFRPDMMVQLHHSNVTALQSDGTHPSLDERLVLPIVSGFAAMALVLLVLHLVFNITVAMFHGISSLLTPLNMLFTVGLLLEFSGAVLSGVHAGGVRLTGIAEPSTEGAARSIELISQVVLFALLLLIAHGWPEPTPPPPELMRPGLLSSGAGDGADMHGSGGPGGFKRSASDHSIMDYLHGGSYYGATDAELAGLGHGGSAKPKKRWFNCTPLMSVGISVGLYSSLCMGLFLMQFLSAAGGGGGGTVEDTGISVFQTLAGSLLLTARCILYLQFLAAALRALRQSYRRSPRALFFRNITIFFSVWFLSMPVAAVILACVPLLYRETIFTFHMFCLDVVAFYVLFILFAPISSLLTDRLGNVERALLRHIEHHSSTTTQGGLSAGAASLNHAGPGPGGVATDGTASMRTSTSSAISIYSDHFPLPGGGPAGAGHGPGGADASSAGDLDDFRFSPLHGLPTDPLFPMDDDLGPGARASVHRSSHRPNSASTFLANNSSLSTVEALALALLTLSSKSLSSAISAIGTEYRAQMAILPLAGETPWSRRRAAPLFLRGTVALASLGLDEARMALKAHKSRHGPKSSSGAGAGAGAGALADGSGPGPGKGGRSHGGGGGRTAGQQGPGLADSMHPHDRQAFEALGAMDALGGPILSAEGTSLLPAGPTGGRAPGPEPPPQSALGSLLSRMSVALFGPVPGGTDPAVVSDGGAFLDDPHYQHHHHHHHHHQHPAGDYEPYTGEHSPLAASHTGDYLPPFAHDGHHHHHASQPFSF</sequence>
<dbReference type="PANTHER" id="PTHR23252">
    <property type="entry name" value="INTIMAL THICKNESS RECEPTOR-RELATED"/>
    <property type="match status" value="1"/>
</dbReference>
<evidence type="ECO:0000313" key="4">
    <source>
        <dbReference type="EMBL" id="KCV67921.1"/>
    </source>
</evidence>
<dbReference type="RefSeq" id="XP_009497741.1">
    <property type="nucleotide sequence ID" value="XM_009499466.1"/>
</dbReference>
<dbReference type="GeneID" id="20530373"/>
<keyword evidence="2" id="KW-0472">Membrane</keyword>
<feature type="transmembrane region" description="Helical" evidence="2">
    <location>
        <begin position="407"/>
        <end position="429"/>
    </location>
</feature>
<evidence type="ECO:0000259" key="3">
    <source>
        <dbReference type="Pfam" id="PF10192"/>
    </source>
</evidence>
<keyword evidence="2" id="KW-0812">Transmembrane</keyword>
<feature type="transmembrane region" description="Helical" evidence="2">
    <location>
        <begin position="222"/>
        <end position="244"/>
    </location>
</feature>
<dbReference type="GO" id="GO:0019236">
    <property type="term" value="P:response to pheromone"/>
    <property type="evidence" value="ECO:0007669"/>
    <property type="project" value="InterPro"/>
</dbReference>
<feature type="region of interest" description="Disordered" evidence="1">
    <location>
        <begin position="860"/>
        <end position="918"/>
    </location>
</feature>
<dbReference type="Pfam" id="PF10192">
    <property type="entry name" value="GPR180-TMEM145_TM"/>
    <property type="match status" value="1"/>
</dbReference>
<dbReference type="EMBL" id="KB932212">
    <property type="protein sequence ID" value="KCV67921.1"/>
    <property type="molecule type" value="Genomic_DNA"/>
</dbReference>
<protein>
    <recommendedName>
        <fullName evidence="3">GPR180/TMEM145 transmembrane domain-containing protein</fullName>
    </recommendedName>
</protein>
<feature type="compositionally biased region" description="Gly residues" evidence="1">
    <location>
        <begin position="747"/>
        <end position="765"/>
    </location>
</feature>
<proteinExistence type="predicted"/>
<feature type="transmembrane region" description="Helical" evidence="2">
    <location>
        <begin position="478"/>
        <end position="498"/>
    </location>
</feature>